<reference evidence="1" key="2">
    <citation type="journal article" date="2015" name="Fish Shellfish Immunol.">
        <title>Early steps in the European eel (Anguilla anguilla)-Vibrio vulnificus interaction in the gills: Role of the RtxA13 toxin.</title>
        <authorList>
            <person name="Callol A."/>
            <person name="Pajuelo D."/>
            <person name="Ebbesson L."/>
            <person name="Teles M."/>
            <person name="MacKenzie S."/>
            <person name="Amaro C."/>
        </authorList>
    </citation>
    <scope>NUCLEOTIDE SEQUENCE</scope>
</reference>
<sequence length="29" mass="3382">MEGFKCLDFFDTITRLQAFEQTKAEPDIS</sequence>
<protein>
    <submittedName>
        <fullName evidence="1">Uncharacterized protein</fullName>
    </submittedName>
</protein>
<proteinExistence type="predicted"/>
<organism evidence="1">
    <name type="scientific">Anguilla anguilla</name>
    <name type="common">European freshwater eel</name>
    <name type="synonym">Muraena anguilla</name>
    <dbReference type="NCBI Taxonomy" id="7936"/>
    <lineage>
        <taxon>Eukaryota</taxon>
        <taxon>Metazoa</taxon>
        <taxon>Chordata</taxon>
        <taxon>Craniata</taxon>
        <taxon>Vertebrata</taxon>
        <taxon>Euteleostomi</taxon>
        <taxon>Actinopterygii</taxon>
        <taxon>Neopterygii</taxon>
        <taxon>Teleostei</taxon>
        <taxon>Anguilliformes</taxon>
        <taxon>Anguillidae</taxon>
        <taxon>Anguilla</taxon>
    </lineage>
</organism>
<dbReference type="AlphaFoldDB" id="A0A0E9XDZ3"/>
<name>A0A0E9XDZ3_ANGAN</name>
<reference evidence="1" key="1">
    <citation type="submission" date="2014-11" db="EMBL/GenBank/DDBJ databases">
        <authorList>
            <person name="Amaro Gonzalez C."/>
        </authorList>
    </citation>
    <scope>NUCLEOTIDE SEQUENCE</scope>
</reference>
<evidence type="ECO:0000313" key="1">
    <source>
        <dbReference type="EMBL" id="JAI00061.1"/>
    </source>
</evidence>
<dbReference type="EMBL" id="GBXM01008517">
    <property type="protein sequence ID" value="JAI00061.1"/>
    <property type="molecule type" value="Transcribed_RNA"/>
</dbReference>
<accession>A0A0E9XDZ3</accession>